<sequence>MGALGAASAVASLAGCSGQDASPADAERSDAARALRARSAHESERLFARYQGTLTVHPALGDRLRPLRDEIARHVRALADTDGGAARENGGSPSPSGSGAPSGSPTPAPSGSTGAPPEPDTESVPHDEKDALSALAKAERRLADSRTKALSSAPPELARLLASVAACGSAHVYLLEHPGAPR</sequence>
<protein>
    <submittedName>
        <fullName evidence="2">Lipoprotein</fullName>
    </submittedName>
</protein>
<keyword evidence="3" id="KW-1185">Reference proteome</keyword>
<dbReference type="Proteomes" id="UP000319210">
    <property type="component" value="Unassembled WGS sequence"/>
</dbReference>
<dbReference type="EMBL" id="BJMM01000022">
    <property type="protein sequence ID" value="GEB51680.1"/>
    <property type="molecule type" value="Genomic_DNA"/>
</dbReference>
<feature type="compositionally biased region" description="Low complexity" evidence="1">
    <location>
        <begin position="90"/>
        <end position="115"/>
    </location>
</feature>
<feature type="region of interest" description="Disordered" evidence="1">
    <location>
        <begin position="75"/>
        <end position="154"/>
    </location>
</feature>
<accession>A0A4Y3R718</accession>
<comment type="caution">
    <text evidence="2">The sequence shown here is derived from an EMBL/GenBank/DDBJ whole genome shotgun (WGS) entry which is preliminary data.</text>
</comment>
<feature type="compositionally biased region" description="Basic and acidic residues" evidence="1">
    <location>
        <begin position="25"/>
        <end position="44"/>
    </location>
</feature>
<dbReference type="AlphaFoldDB" id="A0A4Y3R718"/>
<keyword evidence="2" id="KW-0449">Lipoprotein</keyword>
<organism evidence="2 3">
    <name type="scientific">Streptomyces cacaoi</name>
    <dbReference type="NCBI Taxonomy" id="1898"/>
    <lineage>
        <taxon>Bacteria</taxon>
        <taxon>Bacillati</taxon>
        <taxon>Actinomycetota</taxon>
        <taxon>Actinomycetes</taxon>
        <taxon>Kitasatosporales</taxon>
        <taxon>Streptomycetaceae</taxon>
        <taxon>Streptomyces</taxon>
    </lineage>
</organism>
<evidence type="ECO:0000313" key="2">
    <source>
        <dbReference type="EMBL" id="GEB51680.1"/>
    </source>
</evidence>
<gene>
    <name evidence="2" type="ORF">SCA03_42310</name>
</gene>
<feature type="compositionally biased region" description="Basic and acidic residues" evidence="1">
    <location>
        <begin position="123"/>
        <end position="147"/>
    </location>
</feature>
<feature type="region of interest" description="Disordered" evidence="1">
    <location>
        <begin position="12"/>
        <end position="44"/>
    </location>
</feature>
<evidence type="ECO:0000256" key="1">
    <source>
        <dbReference type="SAM" id="MobiDB-lite"/>
    </source>
</evidence>
<feature type="compositionally biased region" description="Low complexity" evidence="1">
    <location>
        <begin position="12"/>
        <end position="24"/>
    </location>
</feature>
<proteinExistence type="predicted"/>
<evidence type="ECO:0000313" key="3">
    <source>
        <dbReference type="Proteomes" id="UP000319210"/>
    </source>
</evidence>
<name>A0A4Y3R718_STRCI</name>
<reference evidence="2 3" key="1">
    <citation type="submission" date="2019-06" db="EMBL/GenBank/DDBJ databases">
        <title>Whole genome shotgun sequence of Streptomyces cacaoi subsp. cacaoi NBRC 12748.</title>
        <authorList>
            <person name="Hosoyama A."/>
            <person name="Uohara A."/>
            <person name="Ohji S."/>
            <person name="Ichikawa N."/>
        </authorList>
    </citation>
    <scope>NUCLEOTIDE SEQUENCE [LARGE SCALE GENOMIC DNA]</scope>
    <source>
        <strain evidence="2 3">NBRC 12748</strain>
    </source>
</reference>